<evidence type="ECO:0000313" key="2">
    <source>
        <dbReference type="Proteomes" id="UP000321026"/>
    </source>
</evidence>
<dbReference type="AlphaFoldDB" id="A0A5C7J7F7"/>
<protein>
    <submittedName>
        <fullName evidence="1">Uncharacterized protein</fullName>
    </submittedName>
</protein>
<proteinExistence type="predicted"/>
<name>A0A5C7J7F7_9BACT</name>
<evidence type="ECO:0000313" key="1">
    <source>
        <dbReference type="EMBL" id="TXG77248.1"/>
    </source>
</evidence>
<organism evidence="1 2">
    <name type="scientific">Candidatus Dojkabacteria bacterium</name>
    <dbReference type="NCBI Taxonomy" id="2099670"/>
    <lineage>
        <taxon>Bacteria</taxon>
        <taxon>Candidatus Dojkabacteria</taxon>
    </lineage>
</organism>
<comment type="caution">
    <text evidence="1">The sequence shown here is derived from an EMBL/GenBank/DDBJ whole genome shotgun (WGS) entry which is preliminary data.</text>
</comment>
<gene>
    <name evidence="1" type="ORF">E6Q11_03040</name>
</gene>
<dbReference type="Proteomes" id="UP000321026">
    <property type="component" value="Unassembled WGS sequence"/>
</dbReference>
<dbReference type="EMBL" id="SSDS01000050">
    <property type="protein sequence ID" value="TXG77248.1"/>
    <property type="molecule type" value="Genomic_DNA"/>
</dbReference>
<reference evidence="1 2" key="1">
    <citation type="submission" date="2018-09" db="EMBL/GenBank/DDBJ databases">
        <title>Metagenome Assembled Genomes from an Advanced Water Purification Facility.</title>
        <authorList>
            <person name="Stamps B.W."/>
            <person name="Spear J.R."/>
        </authorList>
    </citation>
    <scope>NUCLEOTIDE SEQUENCE [LARGE SCALE GENOMIC DNA]</scope>
    <source>
        <strain evidence="1">Bin_63_2</strain>
    </source>
</reference>
<sequence>MANKNVVTLDSILNANLRGFNIGSDVLKAAMEKRLESARNRALDTATEMLAIGERMVTEAVTELRTARQVERRAKQKKDEIVRLTAFFAETGNFFPLLWRRNMASAMALASTLGMDDEALRAASTIPEEWSPKTSPNVAE</sequence>
<accession>A0A5C7J7F7</accession>